<name>A0A6J6VSQ5_9ZZZZ</name>
<accession>A0A6J6VSQ5</accession>
<reference evidence="1" key="1">
    <citation type="submission" date="2020-05" db="EMBL/GenBank/DDBJ databases">
        <authorList>
            <person name="Chiriac C."/>
            <person name="Salcher M."/>
            <person name="Ghai R."/>
            <person name="Kavagutti S V."/>
        </authorList>
    </citation>
    <scope>NUCLEOTIDE SEQUENCE</scope>
</reference>
<protein>
    <submittedName>
        <fullName evidence="1">Unannotated protein</fullName>
    </submittedName>
</protein>
<organism evidence="1">
    <name type="scientific">freshwater metagenome</name>
    <dbReference type="NCBI Taxonomy" id="449393"/>
    <lineage>
        <taxon>unclassified sequences</taxon>
        <taxon>metagenomes</taxon>
        <taxon>ecological metagenomes</taxon>
    </lineage>
</organism>
<dbReference type="EMBL" id="CAFAAB010000005">
    <property type="protein sequence ID" value="CAB4774426.1"/>
    <property type="molecule type" value="Genomic_DNA"/>
</dbReference>
<dbReference type="AlphaFoldDB" id="A0A6J6VSQ5"/>
<proteinExistence type="predicted"/>
<gene>
    <name evidence="1" type="ORF">UFOPK2958_00102</name>
</gene>
<sequence length="70" mass="7849">MTESSDAKANDFKDIFRQLTAPVVDSVDARIREYVAARVEEVVSERLAPLEASLAELQQAVENLQNKRSE</sequence>
<evidence type="ECO:0000313" key="1">
    <source>
        <dbReference type="EMBL" id="CAB4774426.1"/>
    </source>
</evidence>